<evidence type="ECO:0000256" key="5">
    <source>
        <dbReference type="ARBA" id="ARBA00023212"/>
    </source>
</evidence>
<evidence type="ECO:0000256" key="8">
    <source>
        <dbReference type="RuleBase" id="RU363050"/>
    </source>
</evidence>
<proteinExistence type="inferred from homology"/>
<dbReference type="Ensembl" id="ENSSRHT00000069990.1">
    <property type="protein sequence ID" value="ENSSRHP00000068133.1"/>
    <property type="gene ID" value="ENSSRHG00000033872.1"/>
</dbReference>
<keyword evidence="4 8" id="KW-0493">Microtubule</keyword>
<organism evidence="11 12">
    <name type="scientific">Sinocyclocheilus rhinocerous</name>
    <dbReference type="NCBI Taxonomy" id="307959"/>
    <lineage>
        <taxon>Eukaryota</taxon>
        <taxon>Metazoa</taxon>
        <taxon>Chordata</taxon>
        <taxon>Craniata</taxon>
        <taxon>Vertebrata</taxon>
        <taxon>Euteleostomi</taxon>
        <taxon>Actinopterygii</taxon>
        <taxon>Neopterygii</taxon>
        <taxon>Teleostei</taxon>
        <taxon>Ostariophysi</taxon>
        <taxon>Cypriniformes</taxon>
        <taxon>Cyprinidae</taxon>
        <taxon>Cyprininae</taxon>
        <taxon>Sinocyclocheilus</taxon>
    </lineage>
</organism>
<dbReference type="Pfam" id="PF17681">
    <property type="entry name" value="GCP_N_terminal"/>
    <property type="match status" value="1"/>
</dbReference>
<reference evidence="11" key="1">
    <citation type="submission" date="2025-08" db="UniProtKB">
        <authorList>
            <consortium name="Ensembl"/>
        </authorList>
    </citation>
    <scope>IDENTIFICATION</scope>
</reference>
<dbReference type="GO" id="GO:0031122">
    <property type="term" value="P:cytoplasmic microtubule organization"/>
    <property type="evidence" value="ECO:0007669"/>
    <property type="project" value="TreeGrafter"/>
</dbReference>
<comment type="similarity">
    <text evidence="2 8">Belongs to the TUBGCP family.</text>
</comment>
<keyword evidence="3 8" id="KW-0963">Cytoplasm</keyword>
<sequence length="587" mass="68319">SEIDKYLNRYEKKNKQTYSLGGKNLGCGPPGTEFDTSALQSSEVIRKMLRDRHNKKNPTQPNPVPTPVGDPVVAVGTMPLAAQELALVEDLLYLLIGVDGRDITAQPVLGRQSCSFIVDPSLDMSIKELVNRILPVASCYSTITRFTEEKSSFEYGQVNHALTAAIRTLMKEYLILVTQLEHLHRQGTPSLQKLWFYIQPTMRTMEILASIDKKSCFGGFTSLLHDRTFNYTGDSQTQELCLYLTKAASVPNFEILEKWIYRVLFFLNREFMVEEHELQKEKIQEDYNDKYWDQRYTIVQHRIPSFLQKMADKILNTGKYLNVVRECGRDVTCPDAKEVLYTLKERAYVEQIEKAYCYASKVLLDFLMEEKELVSRLRSIKHYFLMDKGDFFVHFMDLTEEELKKPVDDIIPPRLEALLELALRMSTANTDPFKDDLKIDLMPHDVITQLLRVLAIDTKQEKAIINAEPTEVSLSGLEAFSFDYIVKWPLSLIINWYTSFLKALTRYQMLFRHMFYCKHVERLLCNVWISNKAAKQYSLHSAKWFAAAFALRQRMLNFVQNIQYYMMFEVMEPTWHIMENNLKSVSQ</sequence>
<dbReference type="PANTHER" id="PTHR19302">
    <property type="entry name" value="GAMMA TUBULIN COMPLEX PROTEIN"/>
    <property type="match status" value="1"/>
</dbReference>
<dbReference type="InterPro" id="IPR042241">
    <property type="entry name" value="GCP_C_sf"/>
</dbReference>
<evidence type="ECO:0000256" key="2">
    <source>
        <dbReference type="ARBA" id="ARBA00010337"/>
    </source>
</evidence>
<evidence type="ECO:0000313" key="11">
    <source>
        <dbReference type="Ensembl" id="ENSSRHP00000068133.1"/>
    </source>
</evidence>
<dbReference type="FunFam" id="1.20.120.1900:FF:000002">
    <property type="entry name" value="Gamma-tubulin complex component"/>
    <property type="match status" value="1"/>
</dbReference>
<dbReference type="Proteomes" id="UP000472270">
    <property type="component" value="Unassembled WGS sequence"/>
</dbReference>
<feature type="domain" description="Gamma tubulin complex component protein N-terminal" evidence="10">
    <location>
        <begin position="88"/>
        <end position="370"/>
    </location>
</feature>
<evidence type="ECO:0000313" key="12">
    <source>
        <dbReference type="Proteomes" id="UP000472270"/>
    </source>
</evidence>
<dbReference type="GO" id="GO:0007020">
    <property type="term" value="P:microtubule nucleation"/>
    <property type="evidence" value="ECO:0007669"/>
    <property type="project" value="InterPro"/>
</dbReference>
<dbReference type="InterPro" id="IPR040457">
    <property type="entry name" value="GCP_C"/>
</dbReference>
<dbReference type="GO" id="GO:0051321">
    <property type="term" value="P:meiotic cell cycle"/>
    <property type="evidence" value="ECO:0007669"/>
    <property type="project" value="TreeGrafter"/>
</dbReference>
<dbReference type="GO" id="GO:0005874">
    <property type="term" value="C:microtubule"/>
    <property type="evidence" value="ECO:0007669"/>
    <property type="project" value="UniProtKB-KW"/>
</dbReference>
<keyword evidence="5 8" id="KW-0206">Cytoskeleton</keyword>
<reference evidence="11" key="2">
    <citation type="submission" date="2025-09" db="UniProtKB">
        <authorList>
            <consortium name="Ensembl"/>
        </authorList>
    </citation>
    <scope>IDENTIFICATION</scope>
</reference>
<name>A0A673KY90_9TELE</name>
<comment type="subcellular location">
    <subcellularLocation>
        <location evidence="1">Cytoplasm</location>
        <location evidence="1">Cytoskeleton</location>
        <location evidence="1">Microtubule organizing center</location>
        <location evidence="1">Centrosome</location>
    </subcellularLocation>
</comment>
<dbReference type="InterPro" id="IPR041470">
    <property type="entry name" value="GCP_N"/>
</dbReference>
<dbReference type="GO" id="GO:0000922">
    <property type="term" value="C:spindle pole"/>
    <property type="evidence" value="ECO:0007669"/>
    <property type="project" value="InterPro"/>
</dbReference>
<evidence type="ECO:0000256" key="3">
    <source>
        <dbReference type="ARBA" id="ARBA00022490"/>
    </source>
</evidence>
<protein>
    <recommendedName>
        <fullName evidence="8">Gamma-tubulin complex component</fullName>
    </recommendedName>
</protein>
<evidence type="ECO:0000256" key="4">
    <source>
        <dbReference type="ARBA" id="ARBA00022701"/>
    </source>
</evidence>
<evidence type="ECO:0000259" key="10">
    <source>
        <dbReference type="Pfam" id="PF17681"/>
    </source>
</evidence>
<feature type="domain" description="Gamma tubulin complex component C-terminal" evidence="9">
    <location>
        <begin position="373"/>
        <end position="584"/>
    </location>
</feature>
<dbReference type="GO" id="GO:0000278">
    <property type="term" value="P:mitotic cell cycle"/>
    <property type="evidence" value="ECO:0007669"/>
    <property type="project" value="TreeGrafter"/>
</dbReference>
<keyword evidence="12" id="KW-1185">Reference proteome</keyword>
<evidence type="ECO:0000256" key="6">
    <source>
        <dbReference type="ARBA" id="ARBA00093403"/>
    </source>
</evidence>
<dbReference type="PANTHER" id="PTHR19302:SF13">
    <property type="entry name" value="GAMMA-TUBULIN COMPLEX COMPONENT 2"/>
    <property type="match status" value="1"/>
</dbReference>
<dbReference type="GO" id="GO:0000930">
    <property type="term" value="C:gamma-tubulin complex"/>
    <property type="evidence" value="ECO:0007669"/>
    <property type="project" value="TreeGrafter"/>
</dbReference>
<evidence type="ECO:0000256" key="1">
    <source>
        <dbReference type="ARBA" id="ARBA00004300"/>
    </source>
</evidence>
<dbReference type="Pfam" id="PF04130">
    <property type="entry name" value="GCP_C_terminal"/>
    <property type="match status" value="1"/>
</dbReference>
<dbReference type="GO" id="GO:0005813">
    <property type="term" value="C:centrosome"/>
    <property type="evidence" value="ECO:0007669"/>
    <property type="project" value="UniProtKB-SubCell"/>
</dbReference>
<dbReference type="GO" id="GO:0051011">
    <property type="term" value="F:microtubule minus-end binding"/>
    <property type="evidence" value="ECO:0007669"/>
    <property type="project" value="TreeGrafter"/>
</dbReference>
<comment type="function">
    <text evidence="6">Component of the gamma-tubulin ring complex (gTuRC) which mediates microtubule nucleation. The gTuRC regulates the minus-end nucleation of alpha-beta tubulin heterodimers that grow into microtubule protafilaments, a critical step in centrosome duplication and spindle formation. Plays a role in neuronal migration.</text>
</comment>
<dbReference type="GO" id="GO:0051225">
    <property type="term" value="P:spindle assembly"/>
    <property type="evidence" value="ECO:0007669"/>
    <property type="project" value="TreeGrafter"/>
</dbReference>
<dbReference type="GO" id="GO:0043015">
    <property type="term" value="F:gamma-tubulin binding"/>
    <property type="evidence" value="ECO:0007669"/>
    <property type="project" value="InterPro"/>
</dbReference>
<evidence type="ECO:0000256" key="7">
    <source>
        <dbReference type="ARBA" id="ARBA00093572"/>
    </source>
</evidence>
<dbReference type="InterPro" id="IPR007259">
    <property type="entry name" value="GCP"/>
</dbReference>
<comment type="subunit">
    <text evidence="7">Component of the gamma-tubulin ring complex (gTuRC) consisting of TUBGCP2, TUBGCP3, TUBGCP4, TUBGCP5 and TUBGCP6 and gamma-tubulin TUBG1 or TUBG2. TUBGCP2, TUBGCP3, TUBGCP4, TUBGCP5 and TUBGCP6 assemble in a 5:5:2:1:1 stoichiometry; each is associated with a gamma-tubulin, thereby arranging 14 gamma-tubulins in a helical manner. Gamma-tubulin at the first position is blocked by TUBGCP3 at the last position, allowing 13 protafilaments to grow into a microtubule. The gTuRC (via TUBGCP3 and TUBGCP6) interacts with ACTB and MZT1; the interactions form a luminal bridge that stabilizes the initial structure during complex assembly. The gTuRC (via TUBGCP2) interacts with MZT2A/MZT2B and CDK5RAP2 (via CM1 motif); the interactions play a role in gTuRC activation. Interacts with ATF5; the ATF5:PCNT:polyglutamylated tubulin (PGT) tripartite unites the mother centriole and the pericentriolar material (PCM) in the centrosome.</text>
</comment>
<accession>A0A673KY90</accession>
<dbReference type="Gene3D" id="1.20.120.1900">
    <property type="entry name" value="Gamma-tubulin complex, C-terminal domain"/>
    <property type="match status" value="1"/>
</dbReference>
<dbReference type="AlphaFoldDB" id="A0A673KY90"/>
<evidence type="ECO:0000259" key="9">
    <source>
        <dbReference type="Pfam" id="PF04130"/>
    </source>
</evidence>